<feature type="non-terminal residue" evidence="2">
    <location>
        <position position="1"/>
    </location>
</feature>
<dbReference type="Pfam" id="PF13176">
    <property type="entry name" value="TPR_7"/>
    <property type="match status" value="1"/>
</dbReference>
<gene>
    <name evidence="2" type="ORF">KI387_001418</name>
</gene>
<dbReference type="Pfam" id="PF13374">
    <property type="entry name" value="TPR_10"/>
    <property type="match status" value="2"/>
</dbReference>
<dbReference type="PANTHER" id="PTHR46284:SF5">
    <property type="entry name" value="PROTEIN KINESIN LIGHT CHAIN-RELATED 3"/>
    <property type="match status" value="1"/>
</dbReference>
<dbReference type="Pfam" id="PF13424">
    <property type="entry name" value="TPR_12"/>
    <property type="match status" value="2"/>
</dbReference>
<dbReference type="SUPFAM" id="SSF48452">
    <property type="entry name" value="TPR-like"/>
    <property type="match status" value="3"/>
</dbReference>
<dbReference type="InterPro" id="IPR019734">
    <property type="entry name" value="TPR_rpt"/>
</dbReference>
<protein>
    <recommendedName>
        <fullName evidence="4">Kinesin light chain</fullName>
    </recommendedName>
</protein>
<dbReference type="SMART" id="SM00028">
    <property type="entry name" value="TPR"/>
    <property type="match status" value="9"/>
</dbReference>
<name>A0AA38GZD9_TAXCH</name>
<proteinExistence type="predicted"/>
<comment type="caution">
    <text evidence="2">The sequence shown here is derived from an EMBL/GenBank/DDBJ whole genome shotgun (WGS) entry which is preliminary data.</text>
</comment>
<dbReference type="Proteomes" id="UP000824469">
    <property type="component" value="Unassembled WGS sequence"/>
</dbReference>
<dbReference type="InterPro" id="IPR011990">
    <property type="entry name" value="TPR-like_helical_dom_sf"/>
</dbReference>
<dbReference type="OMA" id="MMANGHE"/>
<evidence type="ECO:0000313" key="2">
    <source>
        <dbReference type="EMBL" id="KAH9329310.1"/>
    </source>
</evidence>
<accession>A0AA38GZD9</accession>
<dbReference type="AlphaFoldDB" id="A0AA38GZD9"/>
<organism evidence="2 3">
    <name type="scientific">Taxus chinensis</name>
    <name type="common">Chinese yew</name>
    <name type="synonym">Taxus wallichiana var. chinensis</name>
    <dbReference type="NCBI Taxonomy" id="29808"/>
    <lineage>
        <taxon>Eukaryota</taxon>
        <taxon>Viridiplantae</taxon>
        <taxon>Streptophyta</taxon>
        <taxon>Embryophyta</taxon>
        <taxon>Tracheophyta</taxon>
        <taxon>Spermatophyta</taxon>
        <taxon>Pinopsida</taxon>
        <taxon>Pinidae</taxon>
        <taxon>Conifers II</taxon>
        <taxon>Cupressales</taxon>
        <taxon>Taxaceae</taxon>
        <taxon>Taxus</taxon>
    </lineage>
</organism>
<dbReference type="PROSITE" id="PS50005">
    <property type="entry name" value="TPR"/>
    <property type="match status" value="1"/>
</dbReference>
<dbReference type="EMBL" id="JAHRHJ020000001">
    <property type="protein sequence ID" value="KAH9329310.1"/>
    <property type="molecule type" value="Genomic_DNA"/>
</dbReference>
<dbReference type="Gene3D" id="1.25.40.10">
    <property type="entry name" value="Tetratricopeptide repeat domain"/>
    <property type="match status" value="3"/>
</dbReference>
<evidence type="ECO:0008006" key="4">
    <source>
        <dbReference type="Google" id="ProtNLM"/>
    </source>
</evidence>
<evidence type="ECO:0000313" key="3">
    <source>
        <dbReference type="Proteomes" id="UP000824469"/>
    </source>
</evidence>
<keyword evidence="1" id="KW-0802">TPR repeat</keyword>
<sequence length="558" mass="61305">MSKLEESPCEEVMQREVFQKPKPMKRIVPLRRNNLTSNPTYNSIQHGLDQNSLDNPDLGPFLLKLARSLIASGDNPYKALECASRAAKSFERCCEGKPSLEFVMSLHILAAIHCSLGQYEEAVPVLESSIRVPVVDEGPEHALAAFAGNMQLGDTYAMLGRIGDSLECYHKGLEIQKQVLGDMDPRVGETCRYLAEAHVQAMQFMEGEKLCQHALEIHRLHSATASLEEAADKRLMALICEGKGDYEAALDNLVLASMALMSHGEEVEVAFVDCSIGDIYLALGRYDEAVFAYQKALTVLKSTKGENHPSVAEVFVRLANLYCKTGKLREATTFCESALRIYEKPSWGSSPHDVASGLTEIAVIYEAMNEPDEALALLHKALKTLGDTSRQHSVIAGIEAQIGVIYYILGKHGDSRASLKNAIVKLRASGEKKSAFFALVLNQMGLACVQCYAINEAADLFEEAKLILEEVCGPYHPDTLEVCSNLAGTYDAMGRLEDAIGVLEHVVGIREEQIGTANADAELEKQRLTELLKEAARDRNWKAKSLQSLIVSTSKNKK</sequence>
<keyword evidence="3" id="KW-1185">Reference proteome</keyword>
<reference evidence="2 3" key="1">
    <citation type="journal article" date="2021" name="Nat. Plants">
        <title>The Taxus genome provides insights into paclitaxel biosynthesis.</title>
        <authorList>
            <person name="Xiong X."/>
            <person name="Gou J."/>
            <person name="Liao Q."/>
            <person name="Li Y."/>
            <person name="Zhou Q."/>
            <person name="Bi G."/>
            <person name="Li C."/>
            <person name="Du R."/>
            <person name="Wang X."/>
            <person name="Sun T."/>
            <person name="Guo L."/>
            <person name="Liang H."/>
            <person name="Lu P."/>
            <person name="Wu Y."/>
            <person name="Zhang Z."/>
            <person name="Ro D.K."/>
            <person name="Shang Y."/>
            <person name="Huang S."/>
            <person name="Yan J."/>
        </authorList>
    </citation>
    <scope>NUCLEOTIDE SEQUENCE [LARGE SCALE GENOMIC DNA]</scope>
    <source>
        <strain evidence="2">Ta-2019</strain>
    </source>
</reference>
<evidence type="ECO:0000256" key="1">
    <source>
        <dbReference type="PROSITE-ProRule" id="PRU00339"/>
    </source>
</evidence>
<feature type="repeat" description="TPR" evidence="1">
    <location>
        <begin position="270"/>
        <end position="303"/>
    </location>
</feature>
<dbReference type="PANTHER" id="PTHR46284">
    <property type="entry name" value="PROTEIN KINESIN LIGHT CHAIN-RELATED 3"/>
    <property type="match status" value="1"/>
</dbReference>